<evidence type="ECO:0000259" key="3">
    <source>
        <dbReference type="Pfam" id="PF13793"/>
    </source>
</evidence>
<reference evidence="4" key="1">
    <citation type="submission" date="2021-10" db="EMBL/GenBank/DDBJ databases">
        <title>Tropical sea cucumber genome reveals ecological adaptation and Cuvierian tubules defense mechanism.</title>
        <authorList>
            <person name="Chen T."/>
        </authorList>
    </citation>
    <scope>NUCLEOTIDE SEQUENCE</scope>
    <source>
        <strain evidence="4">Nanhai2018</strain>
        <tissue evidence="4">Muscle</tissue>
    </source>
</reference>
<dbReference type="GO" id="GO:0002189">
    <property type="term" value="C:ribose phosphate diphosphokinase complex"/>
    <property type="evidence" value="ECO:0007669"/>
    <property type="project" value="TreeGrafter"/>
</dbReference>
<evidence type="ECO:0000313" key="4">
    <source>
        <dbReference type="EMBL" id="KAJ8037762.1"/>
    </source>
</evidence>
<proteinExistence type="inferred from homology"/>
<evidence type="ECO:0000256" key="1">
    <source>
        <dbReference type="ARBA" id="ARBA00006478"/>
    </source>
</evidence>
<name>A0A9Q1C3N2_HOLLE</name>
<dbReference type="GO" id="GO:0005524">
    <property type="term" value="F:ATP binding"/>
    <property type="evidence" value="ECO:0007669"/>
    <property type="project" value="TreeGrafter"/>
</dbReference>
<comment type="caution">
    <text evidence="4">The sequence shown here is derived from an EMBL/GenBank/DDBJ whole genome shotgun (WGS) entry which is preliminary data.</text>
</comment>
<dbReference type="NCBIfam" id="TIGR01251">
    <property type="entry name" value="ribP_PPkin"/>
    <property type="match status" value="1"/>
</dbReference>
<dbReference type="InterPro" id="IPR000836">
    <property type="entry name" value="PRTase_dom"/>
</dbReference>
<dbReference type="FunFam" id="3.40.50.2020:FF:000014">
    <property type="entry name" value="Ribose-phosphate pyrophosphokinase 1"/>
    <property type="match status" value="2"/>
</dbReference>
<organism evidence="4 5">
    <name type="scientific">Holothuria leucospilota</name>
    <name type="common">Black long sea cucumber</name>
    <name type="synonym">Mertensiothuria leucospilota</name>
    <dbReference type="NCBI Taxonomy" id="206669"/>
    <lineage>
        <taxon>Eukaryota</taxon>
        <taxon>Metazoa</taxon>
        <taxon>Echinodermata</taxon>
        <taxon>Eleutherozoa</taxon>
        <taxon>Echinozoa</taxon>
        <taxon>Holothuroidea</taxon>
        <taxon>Aspidochirotacea</taxon>
        <taxon>Aspidochirotida</taxon>
        <taxon>Holothuriidae</taxon>
        <taxon>Holothuria</taxon>
    </lineage>
</organism>
<protein>
    <submittedName>
        <fullName evidence="4">Phosphoribosyl pyrophosphate synthase-associated protein 2</fullName>
    </submittedName>
</protein>
<comment type="similarity">
    <text evidence="1">Belongs to the ribose-phosphate pyrophosphokinase family.</text>
</comment>
<dbReference type="CDD" id="cd06223">
    <property type="entry name" value="PRTases_typeI"/>
    <property type="match status" value="1"/>
</dbReference>
<dbReference type="Pfam" id="PF13793">
    <property type="entry name" value="Pribosyltran_N"/>
    <property type="match status" value="1"/>
</dbReference>
<dbReference type="GO" id="GO:0004749">
    <property type="term" value="F:ribose phosphate diphosphokinase activity"/>
    <property type="evidence" value="ECO:0007669"/>
    <property type="project" value="TreeGrafter"/>
</dbReference>
<dbReference type="GO" id="GO:0006164">
    <property type="term" value="P:purine nucleotide biosynthetic process"/>
    <property type="evidence" value="ECO:0007669"/>
    <property type="project" value="TreeGrafter"/>
</dbReference>
<gene>
    <name evidence="4" type="ORF">HOLleu_18657</name>
</gene>
<keyword evidence="2" id="KW-0545">Nucleotide biosynthesis</keyword>
<dbReference type="SMART" id="SM01400">
    <property type="entry name" value="Pribosyltran_N"/>
    <property type="match status" value="1"/>
</dbReference>
<dbReference type="InterPro" id="IPR005946">
    <property type="entry name" value="Rib-P_diPkinase"/>
</dbReference>
<dbReference type="OrthoDB" id="413572at2759"/>
<keyword evidence="5" id="KW-1185">Reference proteome</keyword>
<dbReference type="EMBL" id="JAIZAY010000008">
    <property type="protein sequence ID" value="KAJ8037762.1"/>
    <property type="molecule type" value="Genomic_DNA"/>
</dbReference>
<dbReference type="PANTHER" id="PTHR10210:SF53">
    <property type="entry name" value="GH23275P"/>
    <property type="match status" value="1"/>
</dbReference>
<dbReference type="Proteomes" id="UP001152320">
    <property type="component" value="Chromosome 8"/>
</dbReference>
<evidence type="ECO:0000256" key="2">
    <source>
        <dbReference type="ARBA" id="ARBA00022727"/>
    </source>
</evidence>
<dbReference type="InterPro" id="IPR029099">
    <property type="entry name" value="Pribosyltran_N"/>
</dbReference>
<dbReference type="PANTHER" id="PTHR10210">
    <property type="entry name" value="RIBOSE-PHOSPHATE DIPHOSPHOKINASE FAMILY MEMBER"/>
    <property type="match status" value="1"/>
</dbReference>
<dbReference type="GO" id="GO:0000287">
    <property type="term" value="F:magnesium ion binding"/>
    <property type="evidence" value="ECO:0007669"/>
    <property type="project" value="InterPro"/>
</dbReference>
<dbReference type="InterPro" id="IPR029057">
    <property type="entry name" value="PRTase-like"/>
</dbReference>
<dbReference type="GO" id="GO:0006015">
    <property type="term" value="P:5-phosphoribose 1-diphosphate biosynthetic process"/>
    <property type="evidence" value="ECO:0007669"/>
    <property type="project" value="TreeGrafter"/>
</dbReference>
<feature type="domain" description="Ribose-phosphate pyrophosphokinase N-terminal" evidence="3">
    <location>
        <begin position="13"/>
        <end position="70"/>
    </location>
</feature>
<accession>A0A9Q1C3N2</accession>
<sequence length="301" mass="33455">MAKSGMNFQTKGMILFAGNSHRELAQSVADKLGIELGKADIYIQDNRETAVDIKESVRGKDVFILAAGSNADMFFSILSVTGITNMITMDLHHKEIQGFYNIPVDNLRASPFLVQYIKENIPDWRNAVIVARNPGAAKRATSYSDRLRLGLAVIHGEQKETEEENIDGRHSPPPVVVRKATSAIEVLPFFTQKEKPPINVDDIIDDAEAFIAAGDVLKERGAYKVYIILTHGILSGDAPKLLEQSSIDEIVVTNTLPQDVQRLQCNKIRTVDISLLLAESIRRIHNGESMSYLFRNIPLDD</sequence>
<dbReference type="Pfam" id="PF14572">
    <property type="entry name" value="Pribosyl_synth"/>
    <property type="match status" value="1"/>
</dbReference>
<dbReference type="GO" id="GO:0005737">
    <property type="term" value="C:cytoplasm"/>
    <property type="evidence" value="ECO:0007669"/>
    <property type="project" value="TreeGrafter"/>
</dbReference>
<dbReference type="SUPFAM" id="SSF53271">
    <property type="entry name" value="PRTase-like"/>
    <property type="match status" value="2"/>
</dbReference>
<evidence type="ECO:0000313" key="5">
    <source>
        <dbReference type="Proteomes" id="UP001152320"/>
    </source>
</evidence>
<dbReference type="AlphaFoldDB" id="A0A9Q1C3N2"/>
<dbReference type="Gene3D" id="3.40.50.2020">
    <property type="match status" value="3"/>
</dbReference>